<dbReference type="Pfam" id="PF14742">
    <property type="entry name" value="GDE_N_bis"/>
    <property type="match status" value="1"/>
</dbReference>
<dbReference type="RefSeq" id="WP_147164978.1">
    <property type="nucleotide sequence ID" value="NZ_BJZO01000133.1"/>
</dbReference>
<dbReference type="Proteomes" id="UP000321567">
    <property type="component" value="Unassembled WGS sequence"/>
</dbReference>
<gene>
    <name evidence="3" type="ORF">ROR02_30740</name>
</gene>
<dbReference type="AlphaFoldDB" id="A0A512HBW4"/>
<dbReference type="InterPro" id="IPR012341">
    <property type="entry name" value="6hp_glycosidase-like_sf"/>
</dbReference>
<dbReference type="InterPro" id="IPR008928">
    <property type="entry name" value="6-hairpin_glycosidase_sf"/>
</dbReference>
<dbReference type="InterPro" id="IPR032856">
    <property type="entry name" value="GDE_N_bis"/>
</dbReference>
<dbReference type="EMBL" id="BJZO01000133">
    <property type="protein sequence ID" value="GEO82943.1"/>
    <property type="molecule type" value="Genomic_DNA"/>
</dbReference>
<sequence length="709" mass="76166">MTQPLSNPPLTLKHGDTFAVFDSAGAMSATPGDGAPLGALGLYHHDTRHLSHLDLRIDGVEPLLLGVMLTPDSTLLTRELTNPECPDSPQGWLGQGSIHVRHNSVLWEGALFERLAVRNHADHARTITITVRFGADFIDLFQVRGTARSRHGTLHPPAVTGPATACLAYTGLDGRQRTTRVRLDPPPTRLEPESATFSLALAPGAGAVLQLAFQCSEECSRTLFAQARHHARRAMRETRARAAAVETSNPGFNAILERSMADLAQLTTQTPVGPYPYAGLPWFNTVFGRDGILTAWFLLGFDPSLAPGVLRMLAATQATTTNPAADAEPGKILHERRLGEMATLGEVPFARYYGSVDATPLFVMLAGATLERTGDIVSARALWPAVEAALAWMDGPGDRDGDGFLEYGRRTDAGLVNQGWKDTHDCVFHADGRLATAPIALAEVQGYAYAARRAGATLARALNEPEHARALDAQAERLRARVEETFWCEDLGTYALALDGAKAPCRVRASNAGHLLFAGLPHPARAARVAADLMTPEAFSGWGVRTLAQGEPHYNPMAYHKGSVWPHDNAVLALGLARYGHKDAVLRVFEGLFAAATHLDSRRLPELFCGFPRRAGRAPTAYLGSCAPQAWAAATPLALLHAALGLGFDPGHATVRLDHPRLPAFLDEVYLSRLPVAGTTVDLTIRRHGDTVTAHRSGGDAGVRLVVVT</sequence>
<organism evidence="3 4">
    <name type="scientific">Pararhodospirillum oryzae</name>
    <dbReference type="NCBI Taxonomy" id="478448"/>
    <lineage>
        <taxon>Bacteria</taxon>
        <taxon>Pseudomonadati</taxon>
        <taxon>Pseudomonadota</taxon>
        <taxon>Alphaproteobacteria</taxon>
        <taxon>Rhodospirillales</taxon>
        <taxon>Rhodospirillaceae</taxon>
        <taxon>Pararhodospirillum</taxon>
    </lineage>
</organism>
<evidence type="ECO:0000259" key="1">
    <source>
        <dbReference type="Pfam" id="PF14742"/>
    </source>
</evidence>
<dbReference type="Pfam" id="PF22422">
    <property type="entry name" value="MGH1-like_GH"/>
    <property type="match status" value="1"/>
</dbReference>
<evidence type="ECO:0000313" key="3">
    <source>
        <dbReference type="EMBL" id="GEO82943.1"/>
    </source>
</evidence>
<keyword evidence="4" id="KW-1185">Reference proteome</keyword>
<dbReference type="GO" id="GO:0005975">
    <property type="term" value="P:carbohydrate metabolic process"/>
    <property type="evidence" value="ECO:0007669"/>
    <property type="project" value="InterPro"/>
</dbReference>
<name>A0A512HBW4_9PROT</name>
<comment type="caution">
    <text evidence="3">The sequence shown here is derived from an EMBL/GenBank/DDBJ whole genome shotgun (WGS) entry which is preliminary data.</text>
</comment>
<dbReference type="Gene3D" id="1.50.10.10">
    <property type="match status" value="1"/>
</dbReference>
<dbReference type="OrthoDB" id="9759959at2"/>
<protein>
    <submittedName>
        <fullName evidence="3">Amylo-alpha-1,6-glucosidase</fullName>
    </submittedName>
</protein>
<evidence type="ECO:0000259" key="2">
    <source>
        <dbReference type="Pfam" id="PF22422"/>
    </source>
</evidence>
<dbReference type="SUPFAM" id="SSF48208">
    <property type="entry name" value="Six-hairpin glycosidases"/>
    <property type="match status" value="1"/>
</dbReference>
<proteinExistence type="predicted"/>
<feature type="domain" description="Mannosylglycerate hydrolase MGH1-like glycoside hydrolase" evidence="2">
    <location>
        <begin position="379"/>
        <end position="597"/>
    </location>
</feature>
<feature type="domain" description="Putative glycogen debranching enzyme N-terminal" evidence="1">
    <location>
        <begin position="12"/>
        <end position="210"/>
    </location>
</feature>
<dbReference type="InterPro" id="IPR054491">
    <property type="entry name" value="MGH1-like_GH"/>
</dbReference>
<reference evidence="3 4" key="1">
    <citation type="submission" date="2019-07" db="EMBL/GenBank/DDBJ databases">
        <title>Whole genome shotgun sequence of Rhodospirillum oryzae NBRC 107573.</title>
        <authorList>
            <person name="Hosoyama A."/>
            <person name="Uohara A."/>
            <person name="Ohji S."/>
            <person name="Ichikawa N."/>
        </authorList>
    </citation>
    <scope>NUCLEOTIDE SEQUENCE [LARGE SCALE GENOMIC DNA]</scope>
    <source>
        <strain evidence="3 4">NBRC 107573</strain>
    </source>
</reference>
<evidence type="ECO:0000313" key="4">
    <source>
        <dbReference type="Proteomes" id="UP000321567"/>
    </source>
</evidence>
<accession>A0A512HBW4</accession>